<comment type="caution">
    <text evidence="3">The sequence shown here is derived from an EMBL/GenBank/DDBJ whole genome shotgun (WGS) entry which is preliminary data.</text>
</comment>
<dbReference type="AlphaFoldDB" id="A0ABD0Z996"/>
<dbReference type="InterPro" id="IPR035979">
    <property type="entry name" value="RBD_domain_sf"/>
</dbReference>
<protein>
    <recommendedName>
        <fullName evidence="2">RRM domain-containing protein</fullName>
    </recommendedName>
</protein>
<name>A0ABD0Z996_CARAN</name>
<dbReference type="Gene3D" id="3.30.70.330">
    <property type="match status" value="1"/>
</dbReference>
<feature type="domain" description="RRM" evidence="2">
    <location>
        <begin position="63"/>
        <end position="135"/>
    </location>
</feature>
<evidence type="ECO:0000259" key="2">
    <source>
        <dbReference type="PROSITE" id="PS50102"/>
    </source>
</evidence>
<dbReference type="SMART" id="SM00360">
    <property type="entry name" value="RRM"/>
    <property type="match status" value="1"/>
</dbReference>
<accession>A0ABD0Z996</accession>
<dbReference type="Pfam" id="PF00076">
    <property type="entry name" value="RRM_1"/>
    <property type="match status" value="1"/>
</dbReference>
<dbReference type="InterPro" id="IPR012677">
    <property type="entry name" value="Nucleotide-bd_a/b_plait_sf"/>
</dbReference>
<dbReference type="InterPro" id="IPR000504">
    <property type="entry name" value="RRM_dom"/>
</dbReference>
<evidence type="ECO:0000256" key="1">
    <source>
        <dbReference type="PROSITE-ProRule" id="PRU00176"/>
    </source>
</evidence>
<gene>
    <name evidence="3" type="ORF">V5N11_001491</name>
</gene>
<evidence type="ECO:0000313" key="4">
    <source>
        <dbReference type="Proteomes" id="UP001558713"/>
    </source>
</evidence>
<proteinExistence type="predicted"/>
<dbReference type="GO" id="GO:0003723">
    <property type="term" value="F:RNA binding"/>
    <property type="evidence" value="ECO:0007669"/>
    <property type="project" value="UniProtKB-UniRule"/>
</dbReference>
<dbReference type="Proteomes" id="UP001558713">
    <property type="component" value="Unassembled WGS sequence"/>
</dbReference>
<dbReference type="EMBL" id="JBANAX010000858">
    <property type="protein sequence ID" value="KAL1191257.1"/>
    <property type="molecule type" value="Genomic_DNA"/>
</dbReference>
<sequence>MMFGVKVNEILYRESEDPAVFLALGETKVIMETKKALAKAGVNVTSLEKFATGEGNETKRSNHILLVKDLPFAATEKELAQMFGKVGSIDKIILPPTKALALVVFLERAEARAVMKGLAYKRYIDRPLHLEWAPRDILEQKAIPDNLEHKQFPITCFDLEIL</sequence>
<dbReference type="SUPFAM" id="SSF54928">
    <property type="entry name" value="RNA-binding domain, RBD"/>
    <property type="match status" value="1"/>
</dbReference>
<dbReference type="PROSITE" id="PS50102">
    <property type="entry name" value="RRM"/>
    <property type="match status" value="1"/>
</dbReference>
<reference evidence="3 4" key="1">
    <citation type="submission" date="2024-04" db="EMBL/GenBank/DDBJ databases">
        <title>Genome assembly C_amara_ONT_v2.</title>
        <authorList>
            <person name="Yant L."/>
            <person name="Moore C."/>
            <person name="Slenker M."/>
        </authorList>
    </citation>
    <scope>NUCLEOTIDE SEQUENCE [LARGE SCALE GENOMIC DNA]</scope>
    <source>
        <tissue evidence="3">Leaf</tissue>
    </source>
</reference>
<organism evidence="3 4">
    <name type="scientific">Cardamine amara subsp. amara</name>
    <dbReference type="NCBI Taxonomy" id="228776"/>
    <lineage>
        <taxon>Eukaryota</taxon>
        <taxon>Viridiplantae</taxon>
        <taxon>Streptophyta</taxon>
        <taxon>Embryophyta</taxon>
        <taxon>Tracheophyta</taxon>
        <taxon>Spermatophyta</taxon>
        <taxon>Magnoliopsida</taxon>
        <taxon>eudicotyledons</taxon>
        <taxon>Gunneridae</taxon>
        <taxon>Pentapetalae</taxon>
        <taxon>rosids</taxon>
        <taxon>malvids</taxon>
        <taxon>Brassicales</taxon>
        <taxon>Brassicaceae</taxon>
        <taxon>Cardamineae</taxon>
        <taxon>Cardamine</taxon>
    </lineage>
</organism>
<evidence type="ECO:0000313" key="3">
    <source>
        <dbReference type="EMBL" id="KAL1191257.1"/>
    </source>
</evidence>
<dbReference type="FunFam" id="3.30.70.330:FF:000442">
    <property type="entry name" value="Multiple RNA-binding domain-containing protein 1"/>
    <property type="match status" value="1"/>
</dbReference>
<keyword evidence="1" id="KW-0694">RNA-binding</keyword>
<keyword evidence="4" id="KW-1185">Reference proteome</keyword>